<keyword evidence="2" id="KW-0472">Membrane</keyword>
<protein>
    <submittedName>
        <fullName evidence="4">Uncharacterized protein</fullName>
    </submittedName>
</protein>
<evidence type="ECO:0000256" key="2">
    <source>
        <dbReference type="SAM" id="Phobius"/>
    </source>
</evidence>
<dbReference type="OrthoDB" id="4224912at2759"/>
<evidence type="ECO:0000256" key="1">
    <source>
        <dbReference type="SAM" id="MobiDB-lite"/>
    </source>
</evidence>
<sequence>MYSQKRLAALYILLGAIFTKPTECLPSSPQRLSNGWTGLRCHHPSVSHPGGASSTDIQPVNRPGCAITLNCLPEGKYGPAILDSGLITPLKVTVTLSEDVTMDTQRCKKELEELLFRARDDEQEVGASDTQRLDSEQPSLLYPRQEETPETSSEGQKYQGIFDYLMSTIQRRAVQAVDSVKERKANYQDEVASHSARNSTSNFSMDLKQVIFKKRPFYYYVTQCEESFCNGYDLEKRCDPNSRSRRKARLKNTCEFCYPQRNDDFIKRHCERRIKKEMRAFYGICALLAVSIVVAVILYVLHRTGRLLRINCRLIRGMRRSRFPSNPVTSNRFSSAVFSDNRMGSTRRSEDTTITNPDYDDSTTFSEFQRKFYQLGTTKGYRKRIQDVFDIESLEPRNVKDEDLKDRVFMLPRAPNATVRRKSAYSLRRVRGEPRGPRQREIVEVQSDTVRRVFPHDQSVV</sequence>
<keyword evidence="2" id="KW-1133">Transmembrane helix</keyword>
<keyword evidence="2" id="KW-0812">Transmembrane</keyword>
<reference evidence="4 5" key="1">
    <citation type="journal article" date="2016" name="BMC Genomics">
        <title>Comparative genomic and transcriptomic analyses of the Fuzhuan brick tea-fermentation fungus Aspergillus cristatus.</title>
        <authorList>
            <person name="Ge Y."/>
            <person name="Wang Y."/>
            <person name="Liu Y."/>
            <person name="Tan Y."/>
            <person name="Ren X."/>
            <person name="Zhang X."/>
            <person name="Hyde K.D."/>
            <person name="Liu Y."/>
            <person name="Liu Z."/>
        </authorList>
    </citation>
    <scope>NUCLEOTIDE SEQUENCE [LARGE SCALE GENOMIC DNA]</scope>
    <source>
        <strain evidence="4 5">GZAAS20.1005</strain>
    </source>
</reference>
<organism evidence="4 5">
    <name type="scientific">Aspergillus cristatus</name>
    <name type="common">Chinese Fuzhuan brick tea-fermentation fungus</name>
    <name type="synonym">Eurotium cristatum</name>
    <dbReference type="NCBI Taxonomy" id="573508"/>
    <lineage>
        <taxon>Eukaryota</taxon>
        <taxon>Fungi</taxon>
        <taxon>Dikarya</taxon>
        <taxon>Ascomycota</taxon>
        <taxon>Pezizomycotina</taxon>
        <taxon>Eurotiomycetes</taxon>
        <taxon>Eurotiomycetidae</taxon>
        <taxon>Eurotiales</taxon>
        <taxon>Aspergillaceae</taxon>
        <taxon>Aspergillus</taxon>
        <taxon>Aspergillus subgen. Aspergillus</taxon>
    </lineage>
</organism>
<feature type="region of interest" description="Disordered" evidence="1">
    <location>
        <begin position="120"/>
        <end position="156"/>
    </location>
</feature>
<keyword evidence="5" id="KW-1185">Reference proteome</keyword>
<dbReference type="AlphaFoldDB" id="A0A1E3B7C1"/>
<feature type="transmembrane region" description="Helical" evidence="2">
    <location>
        <begin position="280"/>
        <end position="301"/>
    </location>
</feature>
<comment type="caution">
    <text evidence="4">The sequence shown here is derived from an EMBL/GenBank/DDBJ whole genome shotgun (WGS) entry which is preliminary data.</text>
</comment>
<dbReference type="STRING" id="573508.A0A1E3B7C1"/>
<proteinExistence type="predicted"/>
<accession>A0A1E3B7C1</accession>
<dbReference type="EMBL" id="JXNT01000010">
    <property type="protein sequence ID" value="ODM16870.1"/>
    <property type="molecule type" value="Genomic_DNA"/>
</dbReference>
<name>A0A1E3B7C1_ASPCR</name>
<evidence type="ECO:0000313" key="4">
    <source>
        <dbReference type="EMBL" id="ODM16870.1"/>
    </source>
</evidence>
<feature type="chain" id="PRO_5009123529" evidence="3">
    <location>
        <begin position="25"/>
        <end position="461"/>
    </location>
</feature>
<evidence type="ECO:0000313" key="5">
    <source>
        <dbReference type="Proteomes" id="UP000094569"/>
    </source>
</evidence>
<dbReference type="Proteomes" id="UP000094569">
    <property type="component" value="Unassembled WGS sequence"/>
</dbReference>
<keyword evidence="3" id="KW-0732">Signal</keyword>
<gene>
    <name evidence="4" type="ORF">SI65_07835</name>
</gene>
<feature type="signal peptide" evidence="3">
    <location>
        <begin position="1"/>
        <end position="24"/>
    </location>
</feature>
<dbReference type="VEuPathDB" id="FungiDB:SI65_07835"/>
<evidence type="ECO:0000256" key="3">
    <source>
        <dbReference type="SAM" id="SignalP"/>
    </source>
</evidence>